<gene>
    <name evidence="1" type="ORF">Q9312_01535</name>
</gene>
<evidence type="ECO:0000313" key="1">
    <source>
        <dbReference type="EMBL" id="WMS87620.1"/>
    </source>
</evidence>
<name>A0AA51RU89_9GAMM</name>
<protein>
    <submittedName>
        <fullName evidence="1">Uncharacterized protein</fullName>
    </submittedName>
</protein>
<reference evidence="1 2" key="1">
    <citation type="submission" date="2023-08" db="EMBL/GenBank/DDBJ databases">
        <title>Pleionea litopenaei sp. nov., isolated from stomach of juvenile Litopenaeus vannamei.</title>
        <authorList>
            <person name="Rho A.M."/>
            <person name="Hwang C.Y."/>
        </authorList>
    </citation>
    <scope>NUCLEOTIDE SEQUENCE [LARGE SCALE GENOMIC DNA]</scope>
    <source>
        <strain evidence="1 2">HL-JVS1</strain>
    </source>
</reference>
<organism evidence="1 2">
    <name type="scientific">Pleionea litopenaei</name>
    <dbReference type="NCBI Taxonomy" id="3070815"/>
    <lineage>
        <taxon>Bacteria</taxon>
        <taxon>Pseudomonadati</taxon>
        <taxon>Pseudomonadota</taxon>
        <taxon>Gammaproteobacteria</taxon>
        <taxon>Oceanospirillales</taxon>
        <taxon>Pleioneaceae</taxon>
        <taxon>Pleionea</taxon>
    </lineage>
</organism>
<keyword evidence="2" id="KW-1185">Reference proteome</keyword>
<accession>A0AA51RU89</accession>
<evidence type="ECO:0000313" key="2">
    <source>
        <dbReference type="Proteomes" id="UP001239782"/>
    </source>
</evidence>
<dbReference type="Proteomes" id="UP001239782">
    <property type="component" value="Chromosome"/>
</dbReference>
<dbReference type="EMBL" id="CP133548">
    <property type="protein sequence ID" value="WMS87620.1"/>
    <property type="molecule type" value="Genomic_DNA"/>
</dbReference>
<dbReference type="KEGG" id="plei:Q9312_01535"/>
<dbReference type="RefSeq" id="WP_309202760.1">
    <property type="nucleotide sequence ID" value="NZ_CP133548.1"/>
</dbReference>
<dbReference type="AlphaFoldDB" id="A0AA51RU89"/>
<proteinExistence type="predicted"/>
<sequence>MFKKKDPNLERLKNLLSKIEEAESPSGWEKVASPSVGGLTDLGFSRQGPYLIVISSQGRGLFNCETGERVSRDYEEYGDWFNERDLTCKGIGPVESELIQTCGIHGGGLPHSGATGESIEVHAPNWPEYDLYFCSEYKSALIDGHASYCKKIDSEHLRAYGFSWCGNFLVSAVGSDFNLWKKL</sequence>